<evidence type="ECO:0000313" key="8">
    <source>
        <dbReference type="EMBL" id="APU17645.1"/>
    </source>
</evidence>
<evidence type="ECO:0000313" key="9">
    <source>
        <dbReference type="Proteomes" id="UP000185511"/>
    </source>
</evidence>
<dbReference type="PANTHER" id="PTHR30294:SF29">
    <property type="entry name" value="MULTIDRUG ABC TRANSPORTER PERMEASE YBHS-RELATED"/>
    <property type="match status" value="1"/>
</dbReference>
<keyword evidence="9" id="KW-1185">Reference proteome</keyword>
<accession>A0AAC9PV20</accession>
<keyword evidence="3 6" id="KW-0812">Transmembrane</keyword>
<dbReference type="InterPro" id="IPR013525">
    <property type="entry name" value="ABC2_TM"/>
</dbReference>
<evidence type="ECO:0000256" key="4">
    <source>
        <dbReference type="ARBA" id="ARBA00022989"/>
    </source>
</evidence>
<feature type="transmembrane region" description="Helical" evidence="6">
    <location>
        <begin position="185"/>
        <end position="207"/>
    </location>
</feature>
<keyword evidence="2" id="KW-1003">Cell membrane</keyword>
<keyword evidence="5 6" id="KW-0472">Membrane</keyword>
<sequence length="406" mass="42492">MSAPTPSRSRAVSPTKAIMLVAKREIDTRLKSKSFVFGTLGLVAAIALYIAMMTFIGGRDSSTSIGLTGEMTAISAELSASGEALGEDLVVTEVPDAATGEQQVRDEELDVLVGGTPAEPQVTVKTGLPDTVEVLLSGIAQQAALNAQLTAGGLDPAQVQQEVAAAAQVQITHLDEANPQQVEQLFIGIATCFLLYMSMMMYGSYVAQGVVEEKSSRVVELLLATIRPYQLMLGKVVGIGAVGLVQLLSIAIIGVGGAVAAGLLTVPTAALSAAVSGLLWYLLGFFLLATLAAASGALVSRQEDVQSVMMPMMMLVLIPFILTFTLLVGDPENETGEWLSLLPFFSPFMMPVRIATSVVPIWQIGVAVVLSLVAAAVLLALASRIYSNAVLRTGSRVKLKDALSKA</sequence>
<evidence type="ECO:0000256" key="3">
    <source>
        <dbReference type="ARBA" id="ARBA00022692"/>
    </source>
</evidence>
<dbReference type="Proteomes" id="UP000185511">
    <property type="component" value="Chromosome"/>
</dbReference>
<reference evidence="9" key="1">
    <citation type="submission" date="2016-06" db="EMBL/GenBank/DDBJ databases">
        <title>Complete genome sequence of Actinoalloteichus fjordicus DSM 46855 (=ADI127-17), type strain of the new species Actinoalloteichus fjordicus.</title>
        <authorList>
            <person name="Ruckert C."/>
            <person name="Nouioui I."/>
            <person name="Willmese J."/>
            <person name="van Wezel G."/>
            <person name="Klenk H.-P."/>
            <person name="Kalinowski J."/>
            <person name="Zotchev S.B."/>
        </authorList>
    </citation>
    <scope>NUCLEOTIDE SEQUENCE [LARGE SCALE GENOMIC DNA]</scope>
    <source>
        <strain evidence="9">ADI127-7</strain>
    </source>
</reference>
<dbReference type="KEGG" id="acad:UA74_28220"/>
<comment type="subcellular location">
    <subcellularLocation>
        <location evidence="1">Cell membrane</location>
        <topology evidence="1">Multi-pass membrane protein</topology>
    </subcellularLocation>
</comment>
<feature type="transmembrane region" description="Helical" evidence="6">
    <location>
        <begin position="236"/>
        <end position="266"/>
    </location>
</feature>
<evidence type="ECO:0000259" key="7">
    <source>
        <dbReference type="Pfam" id="PF12698"/>
    </source>
</evidence>
<evidence type="ECO:0000256" key="6">
    <source>
        <dbReference type="SAM" id="Phobius"/>
    </source>
</evidence>
<keyword evidence="4 6" id="KW-1133">Transmembrane helix</keyword>
<dbReference type="GO" id="GO:0140359">
    <property type="term" value="F:ABC-type transporter activity"/>
    <property type="evidence" value="ECO:0007669"/>
    <property type="project" value="InterPro"/>
</dbReference>
<proteinExistence type="predicted"/>
<dbReference type="InterPro" id="IPR051449">
    <property type="entry name" value="ABC-2_transporter_component"/>
</dbReference>
<feature type="transmembrane region" description="Helical" evidence="6">
    <location>
        <begin position="311"/>
        <end position="329"/>
    </location>
</feature>
<feature type="transmembrane region" description="Helical" evidence="6">
    <location>
        <begin position="278"/>
        <end position="299"/>
    </location>
</feature>
<dbReference type="AlphaFoldDB" id="A0AAC9PV20"/>
<evidence type="ECO:0000256" key="2">
    <source>
        <dbReference type="ARBA" id="ARBA00022475"/>
    </source>
</evidence>
<dbReference type="RefSeq" id="WP_083683751.1">
    <property type="nucleotide sequence ID" value="NZ_CP016076.1"/>
</dbReference>
<feature type="domain" description="ABC-2 type transporter transmembrane" evidence="7">
    <location>
        <begin position="33"/>
        <end position="383"/>
    </location>
</feature>
<organism evidence="8 9">
    <name type="scientific">Actinoalloteichus fjordicus</name>
    <dbReference type="NCBI Taxonomy" id="1612552"/>
    <lineage>
        <taxon>Bacteria</taxon>
        <taxon>Bacillati</taxon>
        <taxon>Actinomycetota</taxon>
        <taxon>Actinomycetes</taxon>
        <taxon>Pseudonocardiales</taxon>
        <taxon>Pseudonocardiaceae</taxon>
        <taxon>Actinoalloteichus</taxon>
    </lineage>
</organism>
<name>A0AAC9PV20_9PSEU</name>
<feature type="transmembrane region" description="Helical" evidence="6">
    <location>
        <begin position="34"/>
        <end position="56"/>
    </location>
</feature>
<feature type="transmembrane region" description="Helical" evidence="6">
    <location>
        <begin position="361"/>
        <end position="382"/>
    </location>
</feature>
<dbReference type="Pfam" id="PF12698">
    <property type="entry name" value="ABC2_membrane_3"/>
    <property type="match status" value="1"/>
</dbReference>
<protein>
    <submittedName>
        <fullName evidence="8">ABC-type Na+ efflux pump, permease component</fullName>
    </submittedName>
</protein>
<evidence type="ECO:0000256" key="1">
    <source>
        <dbReference type="ARBA" id="ARBA00004651"/>
    </source>
</evidence>
<dbReference type="PANTHER" id="PTHR30294">
    <property type="entry name" value="MEMBRANE COMPONENT OF ABC TRANSPORTER YHHJ-RELATED"/>
    <property type="match status" value="1"/>
</dbReference>
<gene>
    <name evidence="8" type="ORF">UA74_28220</name>
</gene>
<evidence type="ECO:0000256" key="5">
    <source>
        <dbReference type="ARBA" id="ARBA00023136"/>
    </source>
</evidence>
<dbReference type="EMBL" id="CP016076">
    <property type="protein sequence ID" value="APU17645.1"/>
    <property type="molecule type" value="Genomic_DNA"/>
</dbReference>
<dbReference type="GO" id="GO:0005886">
    <property type="term" value="C:plasma membrane"/>
    <property type="evidence" value="ECO:0007669"/>
    <property type="project" value="UniProtKB-SubCell"/>
</dbReference>